<name>A0A2W5FHF9_9HYPH</name>
<sequence>MASQVSTHAANIVALAAQADTLVTQFRALLQSLEDEERAIYLATQQPGEPHVTDALAGRRRLGSYVVLRAQIPANTPIPSEHSKTVTQLATYAWSPFLG</sequence>
<organism evidence="1 2">
    <name type="scientific">Agrobacterium fabrum</name>
    <dbReference type="NCBI Taxonomy" id="1176649"/>
    <lineage>
        <taxon>Bacteria</taxon>
        <taxon>Pseudomonadati</taxon>
        <taxon>Pseudomonadota</taxon>
        <taxon>Alphaproteobacteria</taxon>
        <taxon>Hyphomicrobiales</taxon>
        <taxon>Rhizobiaceae</taxon>
        <taxon>Rhizobium/Agrobacterium group</taxon>
        <taxon>Agrobacterium</taxon>
        <taxon>Agrobacterium tumefaciens complex</taxon>
    </lineage>
</organism>
<dbReference type="AlphaFoldDB" id="A0A2W5FHF9"/>
<gene>
    <name evidence="1" type="ORF">DI595_02370</name>
</gene>
<reference evidence="1 2" key="1">
    <citation type="submission" date="2017-08" db="EMBL/GenBank/DDBJ databases">
        <title>Infants hospitalized years apart are colonized by the same room-sourced microbial strains.</title>
        <authorList>
            <person name="Brooks B."/>
            <person name="Olm M.R."/>
            <person name="Firek B.A."/>
            <person name="Baker R."/>
            <person name="Thomas B.C."/>
            <person name="Morowitz M.J."/>
            <person name="Banfield J.F."/>
        </authorList>
    </citation>
    <scope>NUCLEOTIDE SEQUENCE [LARGE SCALE GENOMIC DNA]</scope>
    <source>
        <strain evidence="1">S2_009_000_R2_73</strain>
    </source>
</reference>
<evidence type="ECO:0000313" key="2">
    <source>
        <dbReference type="Proteomes" id="UP000249769"/>
    </source>
</evidence>
<proteinExistence type="predicted"/>
<protein>
    <submittedName>
        <fullName evidence="1">Uncharacterized protein</fullName>
    </submittedName>
</protein>
<comment type="caution">
    <text evidence="1">The sequence shown here is derived from an EMBL/GenBank/DDBJ whole genome shotgun (WGS) entry which is preliminary data.</text>
</comment>
<dbReference type="EMBL" id="QFOL01000010">
    <property type="protein sequence ID" value="PZP53764.1"/>
    <property type="molecule type" value="Genomic_DNA"/>
</dbReference>
<dbReference type="Proteomes" id="UP000249769">
    <property type="component" value="Unassembled WGS sequence"/>
</dbReference>
<accession>A0A2W5FHF9</accession>
<evidence type="ECO:0000313" key="1">
    <source>
        <dbReference type="EMBL" id="PZP53764.1"/>
    </source>
</evidence>